<accession>A0A379B427</accession>
<protein>
    <submittedName>
        <fullName evidence="1">Uncharacterized protein</fullName>
    </submittedName>
</protein>
<evidence type="ECO:0000313" key="1">
    <source>
        <dbReference type="EMBL" id="SUB32810.1"/>
    </source>
</evidence>
<dbReference type="Proteomes" id="UP000254280">
    <property type="component" value="Unassembled WGS sequence"/>
</dbReference>
<sequence length="76" mass="8452">MAGLTINCPLCGNSTNIRTSDRPTPTTVTAELTCGKCGNFKGKFMGEITHIQVASWHDDTNVKNRIFEKYKHPPKE</sequence>
<dbReference type="OrthoDB" id="5678701at2"/>
<evidence type="ECO:0000313" key="2">
    <source>
        <dbReference type="Proteomes" id="UP000254280"/>
    </source>
</evidence>
<name>A0A379B427_9PAST</name>
<dbReference type="AlphaFoldDB" id="A0A379B427"/>
<keyword evidence="2" id="KW-1185">Reference proteome</keyword>
<proteinExistence type="predicted"/>
<dbReference type="EMBL" id="UGSS01000002">
    <property type="protein sequence ID" value="SUB32810.1"/>
    <property type="molecule type" value="Genomic_DNA"/>
</dbReference>
<gene>
    <name evidence="1" type="ORF">NCTC10699_00397</name>
</gene>
<reference evidence="1 2" key="1">
    <citation type="submission" date="2018-06" db="EMBL/GenBank/DDBJ databases">
        <authorList>
            <consortium name="Pathogen Informatics"/>
            <person name="Doyle S."/>
        </authorList>
    </citation>
    <scope>NUCLEOTIDE SEQUENCE [LARGE SCALE GENOMIC DNA]</scope>
    <source>
        <strain evidence="1 2">NCTC10699</strain>
    </source>
</reference>
<organism evidence="1 2">
    <name type="scientific">[Pasteurella] mairii</name>
    <dbReference type="NCBI Taxonomy" id="757"/>
    <lineage>
        <taxon>Bacteria</taxon>
        <taxon>Pseudomonadati</taxon>
        <taxon>Pseudomonadota</taxon>
        <taxon>Gammaproteobacteria</taxon>
        <taxon>Pasteurellales</taxon>
        <taxon>Pasteurellaceae</taxon>
    </lineage>
</organism>